<dbReference type="Proteomes" id="UP001141806">
    <property type="component" value="Unassembled WGS sequence"/>
</dbReference>
<dbReference type="AlphaFoldDB" id="A0A9Q0H4A7"/>
<gene>
    <name evidence="1" type="ORF">NE237_014140</name>
</gene>
<name>A0A9Q0H4A7_9MAGN</name>
<dbReference type="InterPro" id="IPR029058">
    <property type="entry name" value="AB_hydrolase_fold"/>
</dbReference>
<dbReference type="PANTHER" id="PTHR11440">
    <property type="entry name" value="LECITHIN-CHOLESTEROL ACYLTRANSFERASE-RELATED"/>
    <property type="match status" value="1"/>
</dbReference>
<dbReference type="SUPFAM" id="SSF53474">
    <property type="entry name" value="alpha/beta-Hydrolases"/>
    <property type="match status" value="1"/>
</dbReference>
<sequence>MLGDFCLFPFLRRRRSEPEDGGTDLDPVLLISGIGGSILHSKNKKFGYEVRVWVRILLADLEFKRKLWSIYNPKTGYTEPLDDGTEIVVPDDDYGLYAIDILDPSVWAKLFRFSDVYQFHDMIDMLIGCGYKKGSTLFGHGYDFRQSNRIDKAMDGLKAKLETVYKASGGRKVNIISHSMGGLLVSCFLSLHNDVFEKYVTKWICIACPFQGAPGCINDSLLTGLQFVDGLQSYFFVSRWTMHQLLVECPSIYEMLSNPGFKWKQHPLIQVWRKQSEGKADSSVQLESYGPSDCISLFQEALRHNELNYGGKSVALPFDLNILEWAFETREVLNRAQLPNGVSFYNIYGTSLDTPFDICYGSETSPIEDLSEVCHTLPEYSYVDGDGTVPIESAKADGFAAAERVGVAADHRGLLCEKAVFQLIRKWLGVTEKSVNHAKASRVMDEFSTEGCSISSVWLMDHIRPEG</sequence>
<reference evidence="1" key="1">
    <citation type="journal article" date="2023" name="Plant J.">
        <title>The genome of the king protea, Protea cynaroides.</title>
        <authorList>
            <person name="Chang J."/>
            <person name="Duong T.A."/>
            <person name="Schoeman C."/>
            <person name="Ma X."/>
            <person name="Roodt D."/>
            <person name="Barker N."/>
            <person name="Li Z."/>
            <person name="Van de Peer Y."/>
            <person name="Mizrachi E."/>
        </authorList>
    </citation>
    <scope>NUCLEOTIDE SEQUENCE</scope>
    <source>
        <tissue evidence="1">Young leaves</tissue>
    </source>
</reference>
<proteinExistence type="predicted"/>
<dbReference type="OrthoDB" id="190846at2759"/>
<dbReference type="InterPro" id="IPR003386">
    <property type="entry name" value="LACT/PDAT_acylTrfase"/>
</dbReference>
<keyword evidence="2" id="KW-1185">Reference proteome</keyword>
<evidence type="ECO:0008006" key="3">
    <source>
        <dbReference type="Google" id="ProtNLM"/>
    </source>
</evidence>
<dbReference type="Pfam" id="PF02450">
    <property type="entry name" value="LCAT"/>
    <property type="match status" value="1"/>
</dbReference>
<dbReference type="EMBL" id="JAMYWD010000011">
    <property type="protein sequence ID" value="KAJ4957357.1"/>
    <property type="molecule type" value="Genomic_DNA"/>
</dbReference>
<dbReference type="GO" id="GO:0006629">
    <property type="term" value="P:lipid metabolic process"/>
    <property type="evidence" value="ECO:0007669"/>
    <property type="project" value="InterPro"/>
</dbReference>
<evidence type="ECO:0000313" key="2">
    <source>
        <dbReference type="Proteomes" id="UP001141806"/>
    </source>
</evidence>
<organism evidence="1 2">
    <name type="scientific">Protea cynaroides</name>
    <dbReference type="NCBI Taxonomy" id="273540"/>
    <lineage>
        <taxon>Eukaryota</taxon>
        <taxon>Viridiplantae</taxon>
        <taxon>Streptophyta</taxon>
        <taxon>Embryophyta</taxon>
        <taxon>Tracheophyta</taxon>
        <taxon>Spermatophyta</taxon>
        <taxon>Magnoliopsida</taxon>
        <taxon>Proteales</taxon>
        <taxon>Proteaceae</taxon>
        <taxon>Protea</taxon>
    </lineage>
</organism>
<comment type="caution">
    <text evidence="1">The sequence shown here is derived from an EMBL/GenBank/DDBJ whole genome shotgun (WGS) entry which is preliminary data.</text>
</comment>
<dbReference type="Gene3D" id="3.40.50.1820">
    <property type="entry name" value="alpha/beta hydrolase"/>
    <property type="match status" value="1"/>
</dbReference>
<dbReference type="GO" id="GO:0008374">
    <property type="term" value="F:O-acyltransferase activity"/>
    <property type="evidence" value="ECO:0007669"/>
    <property type="project" value="InterPro"/>
</dbReference>
<evidence type="ECO:0000313" key="1">
    <source>
        <dbReference type="EMBL" id="KAJ4957357.1"/>
    </source>
</evidence>
<accession>A0A9Q0H4A7</accession>
<protein>
    <recommendedName>
        <fullName evidence="3">Phospholipase A(1) LCAT3</fullName>
    </recommendedName>
</protein>